<comment type="caution">
    <text evidence="7">Lacks conserved residue(s) required for the propagation of feature annotation.</text>
</comment>
<dbReference type="Pfam" id="PF00397">
    <property type="entry name" value="WW"/>
    <property type="match status" value="3"/>
</dbReference>
<dbReference type="OrthoDB" id="423283at2759"/>
<dbReference type="InterPro" id="IPR050409">
    <property type="entry name" value="E3_ubiq-protein_ligase"/>
</dbReference>
<feature type="compositionally biased region" description="Polar residues" evidence="8">
    <location>
        <begin position="187"/>
        <end position="213"/>
    </location>
</feature>
<dbReference type="PROSITE" id="PS50237">
    <property type="entry name" value="HECT"/>
    <property type="match status" value="1"/>
</dbReference>
<accession>A0A183TF88</accession>
<keyword evidence="4" id="KW-0808">Transferase</keyword>
<dbReference type="Gene3D" id="3.90.1750.10">
    <property type="entry name" value="Hect, E3 ligase catalytic domains"/>
    <property type="match status" value="1"/>
</dbReference>
<dbReference type="InterPro" id="IPR001202">
    <property type="entry name" value="WW_dom"/>
</dbReference>
<comment type="pathway">
    <text evidence="2">Protein modification; protein ubiquitination.</text>
</comment>
<keyword evidence="12" id="KW-1185">Reference proteome</keyword>
<dbReference type="GO" id="GO:0043161">
    <property type="term" value="P:proteasome-mediated ubiquitin-dependent protein catabolic process"/>
    <property type="evidence" value="ECO:0007669"/>
    <property type="project" value="TreeGrafter"/>
</dbReference>
<dbReference type="InterPro" id="IPR036020">
    <property type="entry name" value="WW_dom_sf"/>
</dbReference>
<evidence type="ECO:0000256" key="4">
    <source>
        <dbReference type="ARBA" id="ARBA00022679"/>
    </source>
</evidence>
<keyword evidence="6 7" id="KW-0833">Ubl conjugation pathway</keyword>
<dbReference type="GO" id="GO:0061630">
    <property type="term" value="F:ubiquitin protein ligase activity"/>
    <property type="evidence" value="ECO:0007669"/>
    <property type="project" value="UniProtKB-EC"/>
</dbReference>
<dbReference type="SMART" id="SM00456">
    <property type="entry name" value="WW"/>
    <property type="match status" value="3"/>
</dbReference>
<dbReference type="PANTHER" id="PTHR11254">
    <property type="entry name" value="HECT DOMAIN UBIQUITIN-PROTEIN LIGASE"/>
    <property type="match status" value="1"/>
</dbReference>
<dbReference type="SUPFAM" id="SSF56204">
    <property type="entry name" value="Hect, E3 ligase catalytic domain"/>
    <property type="match status" value="1"/>
</dbReference>
<dbReference type="CDD" id="cd00201">
    <property type="entry name" value="WW"/>
    <property type="match status" value="3"/>
</dbReference>
<comment type="catalytic activity">
    <reaction evidence="1">
        <text>S-ubiquitinyl-[E2 ubiquitin-conjugating enzyme]-L-cysteine + [acceptor protein]-L-lysine = [E2 ubiquitin-conjugating enzyme]-L-cysteine + N(6)-ubiquitinyl-[acceptor protein]-L-lysine.</text>
        <dbReference type="EC" id="2.3.2.26"/>
    </reaction>
</comment>
<dbReference type="GO" id="GO:0016567">
    <property type="term" value="P:protein ubiquitination"/>
    <property type="evidence" value="ECO:0007669"/>
    <property type="project" value="UniProtKB-UniPathway"/>
</dbReference>
<proteinExistence type="predicted"/>
<dbReference type="FunFam" id="3.90.1750.10:FF:000079">
    <property type="entry name" value="E3 ubiquitin-protein ligase"/>
    <property type="match status" value="1"/>
</dbReference>
<evidence type="ECO:0000256" key="7">
    <source>
        <dbReference type="PROSITE-ProRule" id="PRU00104"/>
    </source>
</evidence>
<name>A0A183TF88_SCHSO</name>
<reference evidence="11 12" key="2">
    <citation type="submission" date="2018-11" db="EMBL/GenBank/DDBJ databases">
        <authorList>
            <consortium name="Pathogen Informatics"/>
        </authorList>
    </citation>
    <scope>NUCLEOTIDE SEQUENCE [LARGE SCALE GENOMIC DNA]</scope>
    <source>
        <strain evidence="11 12">NST_G2</strain>
    </source>
</reference>
<organism evidence="13">
    <name type="scientific">Schistocephalus solidus</name>
    <name type="common">Tapeworm</name>
    <dbReference type="NCBI Taxonomy" id="70667"/>
    <lineage>
        <taxon>Eukaryota</taxon>
        <taxon>Metazoa</taxon>
        <taxon>Spiralia</taxon>
        <taxon>Lophotrochozoa</taxon>
        <taxon>Platyhelminthes</taxon>
        <taxon>Cestoda</taxon>
        <taxon>Eucestoda</taxon>
        <taxon>Diphyllobothriidea</taxon>
        <taxon>Diphyllobothriidae</taxon>
        <taxon>Schistocephalus</taxon>
    </lineage>
</organism>
<feature type="domain" description="WW" evidence="9">
    <location>
        <begin position="373"/>
        <end position="406"/>
    </location>
</feature>
<dbReference type="AlphaFoldDB" id="A0A183TF88"/>
<dbReference type="InterPro" id="IPR000569">
    <property type="entry name" value="HECT_dom"/>
</dbReference>
<dbReference type="InterPro" id="IPR035983">
    <property type="entry name" value="Hect_E3_ubiquitin_ligase"/>
</dbReference>
<evidence type="ECO:0000256" key="8">
    <source>
        <dbReference type="SAM" id="MobiDB-lite"/>
    </source>
</evidence>
<dbReference type="PROSITE" id="PS50020">
    <property type="entry name" value="WW_DOMAIN_2"/>
    <property type="match status" value="3"/>
</dbReference>
<reference evidence="13" key="1">
    <citation type="submission" date="2016-06" db="UniProtKB">
        <authorList>
            <consortium name="WormBaseParasite"/>
        </authorList>
    </citation>
    <scope>IDENTIFICATION</scope>
</reference>
<feature type="region of interest" description="Disordered" evidence="8">
    <location>
        <begin position="187"/>
        <end position="266"/>
    </location>
</feature>
<feature type="domain" description="WW" evidence="9">
    <location>
        <begin position="253"/>
        <end position="287"/>
    </location>
</feature>
<dbReference type="STRING" id="70667.A0A183TF88"/>
<evidence type="ECO:0000313" key="13">
    <source>
        <dbReference type="WBParaSite" id="SSLN_0001570301-mRNA-1"/>
    </source>
</evidence>
<feature type="compositionally biased region" description="Low complexity" evidence="8">
    <location>
        <begin position="239"/>
        <end position="254"/>
    </location>
</feature>
<dbReference type="EMBL" id="UYSU01039631">
    <property type="protein sequence ID" value="VDM01522.1"/>
    <property type="molecule type" value="Genomic_DNA"/>
</dbReference>
<dbReference type="Proteomes" id="UP000275846">
    <property type="component" value="Unassembled WGS sequence"/>
</dbReference>
<evidence type="ECO:0000256" key="1">
    <source>
        <dbReference type="ARBA" id="ARBA00000885"/>
    </source>
</evidence>
<evidence type="ECO:0000259" key="9">
    <source>
        <dbReference type="PROSITE" id="PS50020"/>
    </source>
</evidence>
<feature type="domain" description="HECT" evidence="10">
    <location>
        <begin position="482"/>
        <end position="552"/>
    </location>
</feature>
<protein>
    <recommendedName>
        <fullName evidence="3">HECT-type E3 ubiquitin transferase</fullName>
        <ecNumber evidence="3">2.3.2.26</ecNumber>
    </recommendedName>
</protein>
<dbReference type="Gene3D" id="2.20.70.10">
    <property type="match status" value="3"/>
</dbReference>
<sequence>MFSPLTVVSARINKNTHSVILSRLRRPSFRLDYNTTAWDAPPPSESPSNQQITSNVGSTAFKNTWNPHFNAKTHFTISINSQIEFRVIADCDPPVVVGYSRFAVRDALQNHGNSLDDTAFTLDINSLPSDRTTEGEAVGLIGKLYLQISANSRAVSAAIVATNLARSPSAQSAGSSLLTFHLSASQPRAVRQNDSGSNSSLSVPHTRRSISSDNRGRGDDNASSFTGSHSFHHHHHQSRNSASTTSNTTGDSDGLPPHWERRVDPASGRTYFVDHLTRRTQWEPPQPLPPGWERRVDANNRVYYVDHNTRTTTWHPPSASLLQNVGLWRQWYDARSGQMRNQLSERYSSSGWAAGSTLAASVAAAAYLPDDLGPLPEGYERRRDQNGRVYYVNHITRTTQWEDPRQSTAPLPDGWEMRYTSDVFLFFCLPFHSTSTQWTLDRKVASFRYLCHANSANSTKVEIKVSRTNLLVDSFRQLIALPPQNLRGRLFIIFKDEEGLDYGGVAREWFFQLSDQLLNPMYCLFEYASDNNFSLQINPASSVNPEHLQYFR</sequence>
<evidence type="ECO:0000256" key="3">
    <source>
        <dbReference type="ARBA" id="ARBA00012485"/>
    </source>
</evidence>
<dbReference type="UniPathway" id="UPA00143"/>
<dbReference type="EC" id="2.3.2.26" evidence="3"/>
<evidence type="ECO:0000256" key="6">
    <source>
        <dbReference type="ARBA" id="ARBA00022786"/>
    </source>
</evidence>
<dbReference type="SUPFAM" id="SSF51045">
    <property type="entry name" value="WW domain"/>
    <property type="match status" value="3"/>
</dbReference>
<evidence type="ECO:0000313" key="12">
    <source>
        <dbReference type="Proteomes" id="UP000275846"/>
    </source>
</evidence>
<evidence type="ECO:0000259" key="10">
    <source>
        <dbReference type="PROSITE" id="PS50237"/>
    </source>
</evidence>
<dbReference type="WBParaSite" id="SSLN_0001570301-mRNA-1">
    <property type="protein sequence ID" value="SSLN_0001570301-mRNA-1"/>
    <property type="gene ID" value="SSLN_0001570301"/>
</dbReference>
<dbReference type="PROSITE" id="PS01159">
    <property type="entry name" value="WW_DOMAIN_1"/>
    <property type="match status" value="2"/>
</dbReference>
<dbReference type="PANTHER" id="PTHR11254:SF429">
    <property type="entry name" value="E3 UBIQUITIN-PROTEIN LIGASE SU(DX)"/>
    <property type="match status" value="1"/>
</dbReference>
<evidence type="ECO:0000256" key="5">
    <source>
        <dbReference type="ARBA" id="ARBA00022737"/>
    </source>
</evidence>
<feature type="domain" description="WW" evidence="9">
    <location>
        <begin position="286"/>
        <end position="319"/>
    </location>
</feature>
<keyword evidence="5" id="KW-0677">Repeat</keyword>
<evidence type="ECO:0000256" key="2">
    <source>
        <dbReference type="ARBA" id="ARBA00004906"/>
    </source>
</evidence>
<evidence type="ECO:0000313" key="11">
    <source>
        <dbReference type="EMBL" id="VDM01522.1"/>
    </source>
</evidence>
<dbReference type="FunFam" id="2.20.70.10:FF:000005">
    <property type="entry name" value="E3 ubiquitin-protein ligase"/>
    <property type="match status" value="1"/>
</dbReference>
<dbReference type="GO" id="GO:0005737">
    <property type="term" value="C:cytoplasm"/>
    <property type="evidence" value="ECO:0007669"/>
    <property type="project" value="TreeGrafter"/>
</dbReference>
<gene>
    <name evidence="11" type="ORF">SSLN_LOCUS15136</name>
</gene>